<reference evidence="1 2" key="1">
    <citation type="submission" date="2023-11" db="EMBL/GenBank/DDBJ databases">
        <authorList>
            <person name="Hedman E."/>
            <person name="Englund M."/>
            <person name="Stromberg M."/>
            <person name="Nyberg Akerstrom W."/>
            <person name="Nylinder S."/>
            <person name="Jareborg N."/>
            <person name="Kallberg Y."/>
            <person name="Kronander E."/>
        </authorList>
    </citation>
    <scope>NUCLEOTIDE SEQUENCE [LARGE SCALE GENOMIC DNA]</scope>
</reference>
<name>A0AAV1MBZ2_9NEOP</name>
<gene>
    <name evidence="1" type="ORF">PARMNEM_LOCUS22356</name>
</gene>
<dbReference type="AlphaFoldDB" id="A0AAV1MBZ2"/>
<evidence type="ECO:0008006" key="3">
    <source>
        <dbReference type="Google" id="ProtNLM"/>
    </source>
</evidence>
<proteinExistence type="predicted"/>
<evidence type="ECO:0000313" key="1">
    <source>
        <dbReference type="EMBL" id="CAK1604077.1"/>
    </source>
</evidence>
<protein>
    <recommendedName>
        <fullName evidence="3">DUF4817 domain-containing protein</fullName>
    </recommendedName>
</protein>
<accession>A0AAV1MBZ2</accession>
<evidence type="ECO:0000313" key="2">
    <source>
        <dbReference type="Proteomes" id="UP001314205"/>
    </source>
</evidence>
<sequence length="144" mass="16339">MHFYSAAEYTDMVLLYGEYCQNSALTPRTYRERCGATRVCPISLRTIKGAVQRIRENQRIVPNTDEGVAPRHHPPSFEQRVLDHFDRNPICSLDNLNSLVSKFLFCCTLSNESKAVPTITLPAANRHAARVQRCHSSKGSRYVV</sequence>
<dbReference type="Proteomes" id="UP001314205">
    <property type="component" value="Unassembled WGS sequence"/>
</dbReference>
<dbReference type="EMBL" id="CAVLGL010000159">
    <property type="protein sequence ID" value="CAK1604077.1"/>
    <property type="molecule type" value="Genomic_DNA"/>
</dbReference>
<keyword evidence="2" id="KW-1185">Reference proteome</keyword>
<organism evidence="1 2">
    <name type="scientific">Parnassius mnemosyne</name>
    <name type="common">clouded apollo</name>
    <dbReference type="NCBI Taxonomy" id="213953"/>
    <lineage>
        <taxon>Eukaryota</taxon>
        <taxon>Metazoa</taxon>
        <taxon>Ecdysozoa</taxon>
        <taxon>Arthropoda</taxon>
        <taxon>Hexapoda</taxon>
        <taxon>Insecta</taxon>
        <taxon>Pterygota</taxon>
        <taxon>Neoptera</taxon>
        <taxon>Endopterygota</taxon>
        <taxon>Lepidoptera</taxon>
        <taxon>Glossata</taxon>
        <taxon>Ditrysia</taxon>
        <taxon>Papilionoidea</taxon>
        <taxon>Papilionidae</taxon>
        <taxon>Parnassiinae</taxon>
        <taxon>Parnassini</taxon>
        <taxon>Parnassius</taxon>
        <taxon>Driopa</taxon>
    </lineage>
</organism>
<comment type="caution">
    <text evidence="1">The sequence shown here is derived from an EMBL/GenBank/DDBJ whole genome shotgun (WGS) entry which is preliminary data.</text>
</comment>